<keyword evidence="1" id="KW-0808">Transferase</keyword>
<dbReference type="PANTHER" id="PTHR24067">
    <property type="entry name" value="UBIQUITIN-CONJUGATING ENZYME E2"/>
    <property type="match status" value="1"/>
</dbReference>
<evidence type="ECO:0000256" key="4">
    <source>
        <dbReference type="RuleBase" id="RU362109"/>
    </source>
</evidence>
<dbReference type="STRING" id="291195.A0A437AHP5"/>
<dbReference type="InterPro" id="IPR016135">
    <property type="entry name" value="UBQ-conjugating_enzyme/RWD"/>
</dbReference>
<dbReference type="PROSITE" id="PS50127">
    <property type="entry name" value="UBC_2"/>
    <property type="match status" value="1"/>
</dbReference>
<evidence type="ECO:0000256" key="3">
    <source>
        <dbReference type="PROSITE-ProRule" id="PRU10133"/>
    </source>
</evidence>
<sequence length="153" mass="17444">MSTPAKRRLMKDLKTLQNESDDTIFATPFEENIQLWCAVILGPTGTIFEGGTFSLTLKFKDTYPITPPEIRFISKMFHPNIYEDGSLCLDLLQMKWSPTYDVYGILVSIQSLLDDPNVNSPANIKAAELFTNDIEAYKEKVRETVKLSWMDVI</sequence>
<dbReference type="InterPro" id="IPR000608">
    <property type="entry name" value="UBC"/>
</dbReference>
<keyword evidence="2 4" id="KW-0833">Ubl conjugation pathway</keyword>
<organism evidence="6 7">
    <name type="scientific">Tubulinosema ratisbonensis</name>
    <dbReference type="NCBI Taxonomy" id="291195"/>
    <lineage>
        <taxon>Eukaryota</taxon>
        <taxon>Fungi</taxon>
        <taxon>Fungi incertae sedis</taxon>
        <taxon>Microsporidia</taxon>
        <taxon>Tubulinosematoidea</taxon>
        <taxon>Tubulinosematidae</taxon>
        <taxon>Tubulinosema</taxon>
    </lineage>
</organism>
<evidence type="ECO:0000313" key="6">
    <source>
        <dbReference type="EMBL" id="RVD90654.1"/>
    </source>
</evidence>
<dbReference type="CDD" id="cd23790">
    <property type="entry name" value="UBCc_UBE2A_2B"/>
    <property type="match status" value="1"/>
</dbReference>
<proteinExistence type="inferred from homology"/>
<accession>A0A437AHP5</accession>
<dbReference type="EMBL" id="RCSS01000816">
    <property type="protein sequence ID" value="RVD90654.1"/>
    <property type="molecule type" value="Genomic_DNA"/>
</dbReference>
<keyword evidence="4" id="KW-0547">Nucleotide-binding</keyword>
<protein>
    <submittedName>
        <fullName evidence="6">Ubiquitin-conjugating enzyme E2</fullName>
    </submittedName>
</protein>
<dbReference type="PROSITE" id="PS00183">
    <property type="entry name" value="UBC_1"/>
    <property type="match status" value="1"/>
</dbReference>
<comment type="similarity">
    <text evidence="4">Belongs to the ubiquitin-conjugating enzyme family.</text>
</comment>
<dbReference type="Gene3D" id="3.10.110.10">
    <property type="entry name" value="Ubiquitin Conjugating Enzyme"/>
    <property type="match status" value="1"/>
</dbReference>
<dbReference type="Proteomes" id="UP000282876">
    <property type="component" value="Unassembled WGS sequence"/>
</dbReference>
<evidence type="ECO:0000259" key="5">
    <source>
        <dbReference type="PROSITE" id="PS50127"/>
    </source>
</evidence>
<name>A0A437AHP5_9MICR</name>
<reference evidence="6 7" key="1">
    <citation type="submission" date="2018-10" db="EMBL/GenBank/DDBJ databases">
        <title>Draft genome sequence of the microsporidian Tubulinosema ratisbonensis.</title>
        <authorList>
            <person name="Polonais V."/>
            <person name="Peyretaillade E."/>
            <person name="Niehus S."/>
            <person name="Wawrzyniak I."/>
            <person name="Franchet A."/>
            <person name="Gaspin C."/>
            <person name="Reichstadt M."/>
            <person name="Belser C."/>
            <person name="Labadie K."/>
            <person name="Delbac F."/>
            <person name="Ferrandon D."/>
        </authorList>
    </citation>
    <scope>NUCLEOTIDE SEQUENCE [LARGE SCALE GENOMIC DNA]</scope>
    <source>
        <strain evidence="6 7">Franzen</strain>
    </source>
</reference>
<keyword evidence="7" id="KW-1185">Reference proteome</keyword>
<feature type="active site" description="Glycyl thioester intermediate" evidence="3">
    <location>
        <position position="88"/>
    </location>
</feature>
<comment type="caution">
    <text evidence="6">The sequence shown here is derived from an EMBL/GenBank/DDBJ whole genome shotgun (WGS) entry which is preliminary data.</text>
</comment>
<evidence type="ECO:0000256" key="2">
    <source>
        <dbReference type="ARBA" id="ARBA00022786"/>
    </source>
</evidence>
<evidence type="ECO:0000256" key="1">
    <source>
        <dbReference type="ARBA" id="ARBA00022679"/>
    </source>
</evidence>
<dbReference type="OrthoDB" id="9984419at2759"/>
<dbReference type="AlphaFoldDB" id="A0A437AHP5"/>
<dbReference type="GO" id="GO:0005524">
    <property type="term" value="F:ATP binding"/>
    <property type="evidence" value="ECO:0007669"/>
    <property type="project" value="UniProtKB-UniRule"/>
</dbReference>
<dbReference type="GO" id="GO:0016740">
    <property type="term" value="F:transferase activity"/>
    <property type="evidence" value="ECO:0007669"/>
    <property type="project" value="UniProtKB-KW"/>
</dbReference>
<dbReference type="VEuPathDB" id="MicrosporidiaDB:TUBRATIS_29180"/>
<dbReference type="InterPro" id="IPR023313">
    <property type="entry name" value="UBQ-conjugating_AS"/>
</dbReference>
<dbReference type="FunFam" id="3.10.110.10:FF:000090">
    <property type="entry name" value="Ubiquitin-conjugating enzyme E2-17 kDa"/>
    <property type="match status" value="1"/>
</dbReference>
<keyword evidence="4" id="KW-0067">ATP-binding</keyword>
<evidence type="ECO:0000313" key="7">
    <source>
        <dbReference type="Proteomes" id="UP000282876"/>
    </source>
</evidence>
<dbReference type="SUPFAM" id="SSF54495">
    <property type="entry name" value="UBC-like"/>
    <property type="match status" value="1"/>
</dbReference>
<feature type="domain" description="UBC core" evidence="5">
    <location>
        <begin position="4"/>
        <end position="150"/>
    </location>
</feature>
<dbReference type="SMART" id="SM00212">
    <property type="entry name" value="UBCc"/>
    <property type="match status" value="1"/>
</dbReference>
<dbReference type="Pfam" id="PF00179">
    <property type="entry name" value="UQ_con"/>
    <property type="match status" value="1"/>
</dbReference>
<dbReference type="InterPro" id="IPR050113">
    <property type="entry name" value="Ub_conjugating_enzyme"/>
</dbReference>
<gene>
    <name evidence="6" type="ORF">TUBRATIS_29180</name>
</gene>